<dbReference type="InterPro" id="IPR001227">
    <property type="entry name" value="Ac_transferase_dom_sf"/>
</dbReference>
<dbReference type="InterPro" id="IPR016036">
    <property type="entry name" value="Malonyl_transacylase_ACP-bd"/>
</dbReference>
<keyword evidence="1" id="KW-0596">Phosphopantetheine</keyword>
<dbReference type="CDD" id="cd00833">
    <property type="entry name" value="PKS"/>
    <property type="match status" value="1"/>
</dbReference>
<evidence type="ECO:0000313" key="8">
    <source>
        <dbReference type="EMBL" id="RKT55147.1"/>
    </source>
</evidence>
<dbReference type="SMART" id="SM00823">
    <property type="entry name" value="PKS_PP"/>
    <property type="match status" value="1"/>
</dbReference>
<evidence type="ECO:0000256" key="1">
    <source>
        <dbReference type="ARBA" id="ARBA00022450"/>
    </source>
</evidence>
<dbReference type="InterPro" id="IPR009081">
    <property type="entry name" value="PP-bd_ACP"/>
</dbReference>
<evidence type="ECO:0000259" key="6">
    <source>
        <dbReference type="PROSITE" id="PS52004"/>
    </source>
</evidence>
<dbReference type="SUPFAM" id="SSF52151">
    <property type="entry name" value="FabD/lysophospholipase-like"/>
    <property type="match status" value="1"/>
</dbReference>
<dbReference type="InterPro" id="IPR013968">
    <property type="entry name" value="PKS_KR"/>
</dbReference>
<comment type="caution">
    <text evidence="8">The sequence shown here is derived from an EMBL/GenBank/DDBJ whole genome shotgun (WGS) entry which is preliminary data.</text>
</comment>
<evidence type="ECO:0000256" key="4">
    <source>
        <dbReference type="PROSITE-ProRule" id="PRU01363"/>
    </source>
</evidence>
<dbReference type="SMART" id="SM00825">
    <property type="entry name" value="PKS_KS"/>
    <property type="match status" value="1"/>
</dbReference>
<feature type="domain" description="Ketosynthase family 3 (KS3)" evidence="6">
    <location>
        <begin position="3"/>
        <end position="428"/>
    </location>
</feature>
<dbReference type="Gene3D" id="3.40.47.10">
    <property type="match status" value="1"/>
</dbReference>
<dbReference type="SMART" id="SM00827">
    <property type="entry name" value="PKS_AT"/>
    <property type="match status" value="1"/>
</dbReference>
<evidence type="ECO:0000313" key="9">
    <source>
        <dbReference type="Proteomes" id="UP000282084"/>
    </source>
</evidence>
<dbReference type="InterPro" id="IPR049552">
    <property type="entry name" value="PKS_DH_N"/>
</dbReference>
<dbReference type="Pfam" id="PF00698">
    <property type="entry name" value="Acyl_transf_1"/>
    <property type="match status" value="1"/>
</dbReference>
<dbReference type="SUPFAM" id="SSF51735">
    <property type="entry name" value="NAD(P)-binding Rossmann-fold domains"/>
    <property type="match status" value="2"/>
</dbReference>
<dbReference type="InterPro" id="IPR020807">
    <property type="entry name" value="PKS_DH"/>
</dbReference>
<dbReference type="SUPFAM" id="SSF53901">
    <property type="entry name" value="Thiolase-like"/>
    <property type="match status" value="1"/>
</dbReference>
<dbReference type="Pfam" id="PF21089">
    <property type="entry name" value="PKS_DH_N"/>
    <property type="match status" value="1"/>
</dbReference>
<dbReference type="GO" id="GO:0004315">
    <property type="term" value="F:3-oxoacyl-[acyl-carrier-protein] synthase activity"/>
    <property type="evidence" value="ECO:0007669"/>
    <property type="project" value="InterPro"/>
</dbReference>
<dbReference type="Gene3D" id="1.10.1200.10">
    <property type="entry name" value="ACP-like"/>
    <property type="match status" value="1"/>
</dbReference>
<dbReference type="Gene3D" id="3.40.366.10">
    <property type="entry name" value="Malonyl-Coenzyme A Acyl Carrier Protein, domain 2"/>
    <property type="match status" value="1"/>
</dbReference>
<keyword evidence="2" id="KW-0597">Phosphoprotein</keyword>
<dbReference type="PROSITE" id="PS50075">
    <property type="entry name" value="CARRIER"/>
    <property type="match status" value="1"/>
</dbReference>
<dbReference type="OrthoDB" id="9778690at2"/>
<dbReference type="InterPro" id="IPR036736">
    <property type="entry name" value="ACP-like_sf"/>
</dbReference>
<dbReference type="SUPFAM" id="SSF55048">
    <property type="entry name" value="Probable ACP-binding domain of malonyl-CoA ACP transacylase"/>
    <property type="match status" value="1"/>
</dbReference>
<feature type="active site" description="Proton acceptor; for dehydratase activity" evidence="4">
    <location>
        <position position="924"/>
    </location>
</feature>
<name>A0A495W292_9PSEU</name>
<dbReference type="GO" id="GO:0004312">
    <property type="term" value="F:fatty acid synthase activity"/>
    <property type="evidence" value="ECO:0007669"/>
    <property type="project" value="TreeGrafter"/>
</dbReference>
<reference evidence="8 9" key="1">
    <citation type="submission" date="2018-10" db="EMBL/GenBank/DDBJ databases">
        <title>Sequencing the genomes of 1000 actinobacteria strains.</title>
        <authorList>
            <person name="Klenk H.-P."/>
        </authorList>
    </citation>
    <scope>NUCLEOTIDE SEQUENCE [LARGE SCALE GENOMIC DNA]</scope>
    <source>
        <strain evidence="8 9">DSM 43800</strain>
    </source>
</reference>
<protein>
    <submittedName>
        <fullName evidence="8">6-methylsalicylic acid synthase</fullName>
    </submittedName>
</protein>
<dbReference type="RefSeq" id="WP_121006901.1">
    <property type="nucleotide sequence ID" value="NZ_RBXO01000001.1"/>
</dbReference>
<dbReference type="SUPFAM" id="SSF47336">
    <property type="entry name" value="ACP-like"/>
    <property type="match status" value="1"/>
</dbReference>
<feature type="region of interest" description="N-terminal hotdog fold" evidence="4">
    <location>
        <begin position="891"/>
        <end position="1010"/>
    </location>
</feature>
<evidence type="ECO:0000259" key="5">
    <source>
        <dbReference type="PROSITE" id="PS50075"/>
    </source>
</evidence>
<dbReference type="CDD" id="cd08955">
    <property type="entry name" value="KR_2_FAS_SDR_x"/>
    <property type="match status" value="1"/>
</dbReference>
<gene>
    <name evidence="8" type="ORF">C8E97_3805</name>
</gene>
<proteinExistence type="predicted"/>
<dbReference type="SMART" id="SM01294">
    <property type="entry name" value="PKS_PP_betabranch"/>
    <property type="match status" value="1"/>
</dbReference>
<dbReference type="PANTHER" id="PTHR43775">
    <property type="entry name" value="FATTY ACID SYNTHASE"/>
    <property type="match status" value="1"/>
</dbReference>
<dbReference type="InterPro" id="IPR020806">
    <property type="entry name" value="PKS_PP-bd"/>
</dbReference>
<dbReference type="InterPro" id="IPR014030">
    <property type="entry name" value="Ketoacyl_synth_N"/>
</dbReference>
<dbReference type="InterPro" id="IPR014043">
    <property type="entry name" value="Acyl_transferase_dom"/>
</dbReference>
<evidence type="ECO:0000256" key="2">
    <source>
        <dbReference type="ARBA" id="ARBA00022553"/>
    </source>
</evidence>
<dbReference type="Pfam" id="PF02801">
    <property type="entry name" value="Ketoacyl-synt_C"/>
    <property type="match status" value="1"/>
</dbReference>
<dbReference type="GO" id="GO:0006633">
    <property type="term" value="P:fatty acid biosynthetic process"/>
    <property type="evidence" value="ECO:0007669"/>
    <property type="project" value="InterPro"/>
</dbReference>
<dbReference type="GO" id="GO:0031177">
    <property type="term" value="F:phosphopantetheine binding"/>
    <property type="evidence" value="ECO:0007669"/>
    <property type="project" value="InterPro"/>
</dbReference>
<dbReference type="Pfam" id="PF00550">
    <property type="entry name" value="PP-binding"/>
    <property type="match status" value="1"/>
</dbReference>
<dbReference type="Gene3D" id="3.40.50.720">
    <property type="entry name" value="NAD(P)-binding Rossmann-like Domain"/>
    <property type="match status" value="1"/>
</dbReference>
<dbReference type="InterPro" id="IPR032821">
    <property type="entry name" value="PKS_assoc"/>
</dbReference>
<dbReference type="InterPro" id="IPR014031">
    <property type="entry name" value="Ketoacyl_synth_C"/>
</dbReference>
<feature type="domain" description="PKS/mFAS DH" evidence="7">
    <location>
        <begin position="891"/>
        <end position="1156"/>
    </location>
</feature>
<dbReference type="InterPro" id="IPR020841">
    <property type="entry name" value="PKS_Beta-ketoAc_synthase_dom"/>
</dbReference>
<dbReference type="Proteomes" id="UP000282084">
    <property type="component" value="Unassembled WGS sequence"/>
</dbReference>
<dbReference type="InterPro" id="IPR016035">
    <property type="entry name" value="Acyl_Trfase/lysoPLipase"/>
</dbReference>
<dbReference type="Pfam" id="PF08659">
    <property type="entry name" value="KR"/>
    <property type="match status" value="1"/>
</dbReference>
<organism evidence="8 9">
    <name type="scientific">Saccharothrix australiensis</name>
    <dbReference type="NCBI Taxonomy" id="2072"/>
    <lineage>
        <taxon>Bacteria</taxon>
        <taxon>Bacillati</taxon>
        <taxon>Actinomycetota</taxon>
        <taxon>Actinomycetes</taxon>
        <taxon>Pseudonocardiales</taxon>
        <taxon>Pseudonocardiaceae</taxon>
        <taxon>Saccharothrix</taxon>
    </lineage>
</organism>
<dbReference type="InterPro" id="IPR036291">
    <property type="entry name" value="NAD(P)-bd_dom_sf"/>
</dbReference>
<dbReference type="PROSITE" id="PS52004">
    <property type="entry name" value="KS3_2"/>
    <property type="match status" value="1"/>
</dbReference>
<dbReference type="InterPro" id="IPR050091">
    <property type="entry name" value="PKS_NRPS_Biosynth_Enz"/>
</dbReference>
<accession>A0A495W292</accession>
<evidence type="ECO:0000259" key="7">
    <source>
        <dbReference type="PROSITE" id="PS52019"/>
    </source>
</evidence>
<dbReference type="PROSITE" id="PS00606">
    <property type="entry name" value="KS3_1"/>
    <property type="match status" value="1"/>
</dbReference>
<feature type="domain" description="Carrier" evidence="5">
    <location>
        <begin position="1642"/>
        <end position="1719"/>
    </location>
</feature>
<dbReference type="PANTHER" id="PTHR43775:SF37">
    <property type="entry name" value="SI:DKEY-61P9.11"/>
    <property type="match status" value="1"/>
</dbReference>
<feature type="region of interest" description="C-terminal hotdog fold" evidence="4">
    <location>
        <begin position="1023"/>
        <end position="1156"/>
    </location>
</feature>
<dbReference type="Gene3D" id="3.10.129.110">
    <property type="entry name" value="Polyketide synthase dehydratase"/>
    <property type="match status" value="1"/>
</dbReference>
<dbReference type="InterPro" id="IPR049900">
    <property type="entry name" value="PKS_mFAS_DH"/>
</dbReference>
<dbReference type="InterPro" id="IPR057326">
    <property type="entry name" value="KR_dom"/>
</dbReference>
<evidence type="ECO:0000256" key="3">
    <source>
        <dbReference type="ARBA" id="ARBA00022679"/>
    </source>
</evidence>
<dbReference type="FunFam" id="3.40.47.10:FF:000019">
    <property type="entry name" value="Polyketide synthase type I"/>
    <property type="match status" value="1"/>
</dbReference>
<sequence>MSAEPIAIVGMGCRLPGGVDTPAQLWDMLSTGRDGITEIPPGRWDPYEVPGTESARALRDTTRRGAFLADAAAFDADFFGVTPREAEIMDPQQRLVLEVTWEALEHAGIPPHGLAGSDTGVFVGVGSDDYGRRMLEDLPRIEAWTGIGAAPCAVANRVSYVLDLRGPSFAVDTACSSSLVAIHLAVRSLRSGETTVAIAAGVNLIAGPGLTMVLDAAGATSPDGRSKPFDSTADGYGRGEGVGVVVLKRLSDAERDGDRVLAVVRGSAVSQDGRTNGIMAPNGEAQAHVAREALRDAGLDAHDVDYVEAHGTGTRAGDPVEAAALSAVYGRSRTGDDPCLIGSIKGNIGHLEAGAGVAGVIKAVLALGHGGIPPNAVFDQPNPNIPWSTNGLRVVDAPTTWPKRGPVRRAAVSSFGYGGTVGHVVLEEAPEPAATGDFEGIGLYALSGASTDAVARYADALADWLEGEGAATSPHDLSYALLARRTHLPHRTAVAADDLGTLVARLRAVARGEEDVEGVTSGTVLPTAPADPVWVFSGHGSQWFGMGAELLAENQVFADVIAGIDPIFVAEMGFSPLEVLVTGDYAEVDRIQPMIFAVQVALAEVWQSAGLRPGAVIGHSVGEIAAAVVAGVLGVADGARLVSRRSVLLRRVAGGGAMAMLGLPFDEVRRRLGDRADVVAAIESSPLSTVVAGEPGAVERLCEQWTAEGLVVRRVSSDVAFHSPQMDPLLAELTRAADDLTVREPAVPLYTTALPDPRSTARRDGAYWAGNLRNPVLLATAVTAAAADGHRIFLEVSPHPVVAHSVGETLSELGVADSLVTGTLRRSRPERDAVRHNLALLHCAGAAVDFAGALPRGRVPSLPRVAWRHRPYWFTGSAVGRGGIGHDVAAENLLGARLDVAGAANLQVWRTTLDEDSRPYPGDHPVHGVEIVPAAVLLNTFLAAGGAEALTDVVLKAPVPVTARRELQVVRQDDTVRIASRIVAEDAGDAADQAWQTHSTATISADATAGTGFDLAEAGLRCAEVRDPGDVLDRLHAVGVADKGFPWRVDALAAGDAEVLATVRPHPDGEPSPGWGSVVDAVLTVAPLVFPGDPVLRMPAHVRRVVLTGQPPATVLVHVRLDTEDTVDVVVADEGGAVLGVLDGLRCGTLDGDRGAPVSPRRLVHRVDWRPVDVSAPRRRPLGTVVVVGPRAAVVASALEAFDVRTRPVTDLDEFERVAPDLGPGDAVLVVAGRPGPVGEAAVRASWLLARTAQLVGEHNAALPPRLWAVTTGQAESAEFDALGQAAVWGLGRIVGGEHPELWGGVVDLDPARDDLGAEGLARVLRAAADPDVFAVRGGEVLAARLATVDGEPTRPPFECRSDGTYVVTGGFGVLGLEVAAWLAGRGARRLVLVGRTTVPPRAEWDRVTDPAVLERVAAVRALEAQGVTVKPVALDVTDRARAVRLLDADALDVPPVRGVVHAAGVLDNRMLRTLDEASLRTVLAPKVQGALVLHELFPVGELDFFVLFSSVGQLLGLTGQASYASANAFLDALARHRAAQGDAGAVSLAWTSWRGMGMAVSDVVDQELRDRGVGDISAAEAFSAWEFAARHALPHAVVLRVAELDAGRSPLPVLAGLAFGAASADEDAASGDDLAALDPADLRAHLLARVAGEIGGELKIDADALDVRRPLGELGLDSVMTLSIRRRLEKRFRLSLPATLLWNHPTVTAITDYLAERLAPAGERAAGEPAPRLSGVGG</sequence>
<dbReference type="Pfam" id="PF00109">
    <property type="entry name" value="ketoacyl-synt"/>
    <property type="match status" value="1"/>
</dbReference>
<dbReference type="SMART" id="SM00822">
    <property type="entry name" value="PKS_KR"/>
    <property type="match status" value="1"/>
</dbReference>
<feature type="active site" description="Proton donor; for dehydratase activity" evidence="4">
    <location>
        <position position="1080"/>
    </location>
</feature>
<dbReference type="InterPro" id="IPR016039">
    <property type="entry name" value="Thiolase-like"/>
</dbReference>
<dbReference type="EMBL" id="RBXO01000001">
    <property type="protein sequence ID" value="RKT55147.1"/>
    <property type="molecule type" value="Genomic_DNA"/>
</dbReference>
<dbReference type="InterPro" id="IPR042104">
    <property type="entry name" value="PKS_dehydratase_sf"/>
</dbReference>
<keyword evidence="3" id="KW-0808">Transferase</keyword>
<dbReference type="InterPro" id="IPR018201">
    <property type="entry name" value="Ketoacyl_synth_AS"/>
</dbReference>
<dbReference type="PROSITE" id="PS52019">
    <property type="entry name" value="PKS_MFAS_DH"/>
    <property type="match status" value="1"/>
</dbReference>
<dbReference type="Gene3D" id="3.30.70.3290">
    <property type="match status" value="1"/>
</dbReference>
<keyword evidence="9" id="KW-1185">Reference proteome</keyword>
<dbReference type="Pfam" id="PF16197">
    <property type="entry name" value="KAsynt_C_assoc"/>
    <property type="match status" value="1"/>
</dbReference>
<dbReference type="SMART" id="SM00826">
    <property type="entry name" value="PKS_DH"/>
    <property type="match status" value="1"/>
</dbReference>